<keyword evidence="4 9" id="KW-0812">Transmembrane</keyword>
<evidence type="ECO:0000256" key="8">
    <source>
        <dbReference type="SAM" id="MobiDB-lite"/>
    </source>
</evidence>
<keyword evidence="11" id="KW-0966">Cell projection</keyword>
<dbReference type="InterPro" id="IPR006665">
    <property type="entry name" value="OmpA-like"/>
</dbReference>
<keyword evidence="6 7" id="KW-0472">Membrane</keyword>
<keyword evidence="3" id="KW-1003">Cell membrane</keyword>
<evidence type="ECO:0000259" key="10">
    <source>
        <dbReference type="PROSITE" id="PS51123"/>
    </source>
</evidence>
<dbReference type="AlphaFoldDB" id="A0A9D7LPJ8"/>
<dbReference type="PANTHER" id="PTHR30329:SF20">
    <property type="entry name" value="EXPORTED PROTEIN"/>
    <property type="match status" value="1"/>
</dbReference>
<proteinExistence type="inferred from homology"/>
<dbReference type="InterPro" id="IPR025713">
    <property type="entry name" value="MotB-like_N_dom"/>
</dbReference>
<dbReference type="EMBL" id="JADKBR010000017">
    <property type="protein sequence ID" value="MBK8891406.1"/>
    <property type="molecule type" value="Genomic_DNA"/>
</dbReference>
<evidence type="ECO:0000256" key="4">
    <source>
        <dbReference type="ARBA" id="ARBA00022692"/>
    </source>
</evidence>
<dbReference type="InterPro" id="IPR036737">
    <property type="entry name" value="OmpA-like_sf"/>
</dbReference>
<keyword evidence="11" id="KW-0969">Cilium</keyword>
<keyword evidence="11" id="KW-0282">Flagellum</keyword>
<evidence type="ECO:0000313" key="11">
    <source>
        <dbReference type="EMBL" id="MBK8891406.1"/>
    </source>
</evidence>
<gene>
    <name evidence="11" type="primary">motD</name>
    <name evidence="11" type="ORF">IPN75_14095</name>
</gene>
<protein>
    <submittedName>
        <fullName evidence="11">Flagellar motor protein MotD</fullName>
    </submittedName>
</protein>
<feature type="domain" description="OmpA-like" evidence="10">
    <location>
        <begin position="148"/>
        <end position="268"/>
    </location>
</feature>
<evidence type="ECO:0000256" key="5">
    <source>
        <dbReference type="ARBA" id="ARBA00022989"/>
    </source>
</evidence>
<dbReference type="CDD" id="cd07185">
    <property type="entry name" value="OmpA_C-like"/>
    <property type="match status" value="1"/>
</dbReference>
<evidence type="ECO:0000256" key="9">
    <source>
        <dbReference type="SAM" id="Phobius"/>
    </source>
</evidence>
<evidence type="ECO:0000256" key="6">
    <source>
        <dbReference type="ARBA" id="ARBA00023136"/>
    </source>
</evidence>
<comment type="caution">
    <text evidence="11">The sequence shown here is derived from an EMBL/GenBank/DDBJ whole genome shotgun (WGS) entry which is preliminary data.</text>
</comment>
<organism evidence="11 12">
    <name type="scientific">Candidatus Dechloromonas phosphorivorans</name>
    <dbReference type="NCBI Taxonomy" id="2899244"/>
    <lineage>
        <taxon>Bacteria</taxon>
        <taxon>Pseudomonadati</taxon>
        <taxon>Pseudomonadota</taxon>
        <taxon>Betaproteobacteria</taxon>
        <taxon>Rhodocyclales</taxon>
        <taxon>Azonexaceae</taxon>
        <taxon>Dechloromonas</taxon>
    </lineage>
</organism>
<dbReference type="Pfam" id="PF13677">
    <property type="entry name" value="MotB_plug"/>
    <property type="match status" value="1"/>
</dbReference>
<reference evidence="11" key="1">
    <citation type="submission" date="2020-10" db="EMBL/GenBank/DDBJ databases">
        <title>Connecting structure to function with the recovery of over 1000 high-quality activated sludge metagenome-assembled genomes encoding full-length rRNA genes using long-read sequencing.</title>
        <authorList>
            <person name="Singleton C.M."/>
            <person name="Petriglieri F."/>
            <person name="Kristensen J.M."/>
            <person name="Kirkegaard R.H."/>
            <person name="Michaelsen T.Y."/>
            <person name="Andersen M.H."/>
            <person name="Karst S.M."/>
            <person name="Dueholm M.S."/>
            <person name="Nielsen P.H."/>
            <person name="Albertsen M."/>
        </authorList>
    </citation>
    <scope>NUCLEOTIDE SEQUENCE</scope>
    <source>
        <strain evidence="11">OdNE_18-Q3-R46-58_BAT3C.305</strain>
    </source>
</reference>
<comment type="subcellular location">
    <subcellularLocation>
        <location evidence="1">Cell membrane</location>
        <topology evidence="1">Single-pass membrane protein</topology>
    </subcellularLocation>
</comment>
<dbReference type="Proteomes" id="UP000808146">
    <property type="component" value="Unassembled WGS sequence"/>
</dbReference>
<dbReference type="Gene3D" id="3.30.1330.60">
    <property type="entry name" value="OmpA-like domain"/>
    <property type="match status" value="1"/>
</dbReference>
<dbReference type="Pfam" id="PF00691">
    <property type="entry name" value="OmpA"/>
    <property type="match status" value="1"/>
</dbReference>
<dbReference type="PANTHER" id="PTHR30329">
    <property type="entry name" value="STATOR ELEMENT OF FLAGELLAR MOTOR COMPLEX"/>
    <property type="match status" value="1"/>
</dbReference>
<evidence type="ECO:0000256" key="7">
    <source>
        <dbReference type="PROSITE-ProRule" id="PRU00473"/>
    </source>
</evidence>
<dbReference type="NCBIfam" id="NF006541">
    <property type="entry name" value="PRK09038.1"/>
    <property type="match status" value="1"/>
</dbReference>
<dbReference type="SUPFAM" id="SSF103088">
    <property type="entry name" value="OmpA-like"/>
    <property type="match status" value="1"/>
</dbReference>
<dbReference type="InterPro" id="IPR050330">
    <property type="entry name" value="Bact_OuterMem_StrucFunc"/>
</dbReference>
<accession>A0A9D7LPJ8</accession>
<evidence type="ECO:0000256" key="1">
    <source>
        <dbReference type="ARBA" id="ARBA00004162"/>
    </source>
</evidence>
<comment type="similarity">
    <text evidence="2">Belongs to the MotB family.</text>
</comment>
<name>A0A9D7LPJ8_9RHOO</name>
<feature type="region of interest" description="Disordered" evidence="8">
    <location>
        <begin position="62"/>
        <end position="104"/>
    </location>
</feature>
<feature type="transmembrane region" description="Helical" evidence="9">
    <location>
        <begin position="20"/>
        <end position="40"/>
    </location>
</feature>
<evidence type="ECO:0000313" key="12">
    <source>
        <dbReference type="Proteomes" id="UP000808146"/>
    </source>
</evidence>
<dbReference type="GO" id="GO:0005886">
    <property type="term" value="C:plasma membrane"/>
    <property type="evidence" value="ECO:0007669"/>
    <property type="project" value="UniProtKB-SubCell"/>
</dbReference>
<dbReference type="PROSITE" id="PS51123">
    <property type="entry name" value="OMPA_2"/>
    <property type="match status" value="1"/>
</dbReference>
<evidence type="ECO:0000256" key="3">
    <source>
        <dbReference type="ARBA" id="ARBA00022475"/>
    </source>
</evidence>
<sequence length="284" mass="31080">MRRRRKYLDQRQSDNHERWLVSYADFITLLFAFFVVMYALSTVSEGKYRVLSESLGSAFGGSGPERIPSALAPQEPQVHEPLPQEPLPQEPQVQEPTPREDAQPPLEAVKPAELPGIQREQMRGIAQDILKILDSLVRDGQVKVTQSNRGISVEINASVLFASGQAQLRPESGRALQQVAKVLAPTGQGIQVEGYTDDVPISTALFPSNWELSAARASSVVRLFSENGVAEQRLSVIGYGPNRPATGNETPEGRARNRRVTVMILAETPGKVIDIPLEGATPVP</sequence>
<keyword evidence="5 9" id="KW-1133">Transmembrane helix</keyword>
<evidence type="ECO:0000256" key="2">
    <source>
        <dbReference type="ARBA" id="ARBA00008914"/>
    </source>
</evidence>